<reference evidence="1 2" key="1">
    <citation type="journal article" date="2022" name="Genome Biol. Evol.">
        <title>The Spruce Budworm Genome: Reconstructing the Evolutionary History of Antifreeze Proteins.</title>
        <authorList>
            <person name="Beliveau C."/>
            <person name="Gagne P."/>
            <person name="Picq S."/>
            <person name="Vernygora O."/>
            <person name="Keeling C.I."/>
            <person name="Pinkney K."/>
            <person name="Doucet D."/>
            <person name="Wen F."/>
            <person name="Johnston J.S."/>
            <person name="Maaroufi H."/>
            <person name="Boyle B."/>
            <person name="Laroche J."/>
            <person name="Dewar K."/>
            <person name="Juretic N."/>
            <person name="Blackburn G."/>
            <person name="Nisole A."/>
            <person name="Brunet B."/>
            <person name="Brandao M."/>
            <person name="Lumley L."/>
            <person name="Duan J."/>
            <person name="Quan G."/>
            <person name="Lucarotti C.J."/>
            <person name="Roe A.D."/>
            <person name="Sperling F.A.H."/>
            <person name="Levesque R.C."/>
            <person name="Cusson M."/>
        </authorList>
    </citation>
    <scope>NUCLEOTIDE SEQUENCE [LARGE SCALE GENOMIC DNA]</scope>
    <source>
        <strain evidence="1">Glfc:IPQL:Cfum</strain>
    </source>
</reference>
<sequence length="511" mass="59158">MTYGSETWSLWPSWRGSVTQRAMERAMLGVSLRVRIRDTEIRRNVAKGSDLEVQARVRMDPDFIKRMEKTLRVQTAILRAGNSLSQEVPQIFSEKEPEKDNNILEDLRPQFSRDTHNEKTIRQIHEERLEKKGIEGIESVAEYLRLKFNFTLDESLVKESCDLYVTKLRSYFKFMLRKEASIAVEQEGIVLDKVDMAVVLQSSLERTLLEEVLAKNSNISNSEKYIMTEAVFLFSMRNKQNEMKYICKTMGICRPFPGFSDQLAQIFSEVLKLYDVKFQYFVIKAAQLIVSKKHFLKTILRNEIFEYLKEKAVNIVDANMNDMRENISVVRSVIIERHRVVNVVDEAVKVRTKAMRIVLDIIDTVFDKVGMEEVQMRAEDLITAIQDWAANSLTDIEPMLNTFITDTVANIKYELSSIGRDEIKVLADIIYFGEPMGNQHVAEYLMTKGSKFVDGIEKSDIDNFRLKLNKKLPQILPYSTENRWPLGPKSSRVEPADRQAQRRTSTNEMDG</sequence>
<comment type="caution">
    <text evidence="1">The sequence shown here is derived from an EMBL/GenBank/DDBJ whole genome shotgun (WGS) entry which is preliminary data.</text>
</comment>
<protein>
    <submittedName>
        <fullName evidence="1">Uncharacterized protein</fullName>
    </submittedName>
</protein>
<name>A0ACC0KNI6_CHOFU</name>
<dbReference type="Proteomes" id="UP001064048">
    <property type="component" value="Chromosome 20"/>
</dbReference>
<evidence type="ECO:0000313" key="2">
    <source>
        <dbReference type="Proteomes" id="UP001064048"/>
    </source>
</evidence>
<accession>A0ACC0KNI6</accession>
<dbReference type="EMBL" id="CM046120">
    <property type="protein sequence ID" value="KAI8437860.1"/>
    <property type="molecule type" value="Genomic_DNA"/>
</dbReference>
<organism evidence="1 2">
    <name type="scientific">Choristoneura fumiferana</name>
    <name type="common">Spruce budworm moth</name>
    <name type="synonym">Archips fumiferana</name>
    <dbReference type="NCBI Taxonomy" id="7141"/>
    <lineage>
        <taxon>Eukaryota</taxon>
        <taxon>Metazoa</taxon>
        <taxon>Ecdysozoa</taxon>
        <taxon>Arthropoda</taxon>
        <taxon>Hexapoda</taxon>
        <taxon>Insecta</taxon>
        <taxon>Pterygota</taxon>
        <taxon>Neoptera</taxon>
        <taxon>Endopterygota</taxon>
        <taxon>Lepidoptera</taxon>
        <taxon>Glossata</taxon>
        <taxon>Ditrysia</taxon>
        <taxon>Tortricoidea</taxon>
        <taxon>Tortricidae</taxon>
        <taxon>Tortricinae</taxon>
        <taxon>Choristoneura</taxon>
    </lineage>
</organism>
<proteinExistence type="predicted"/>
<evidence type="ECO:0000313" key="1">
    <source>
        <dbReference type="EMBL" id="KAI8437860.1"/>
    </source>
</evidence>
<keyword evidence="2" id="KW-1185">Reference proteome</keyword>
<gene>
    <name evidence="1" type="ORF">MSG28_012077</name>
</gene>